<evidence type="ECO:0000313" key="2">
    <source>
        <dbReference type="Proteomes" id="UP001236014"/>
    </source>
</evidence>
<keyword evidence="2" id="KW-1185">Reference proteome</keyword>
<proteinExistence type="predicted"/>
<protein>
    <recommendedName>
        <fullName evidence="3">Minor tail protein</fullName>
    </recommendedName>
</protein>
<dbReference type="AlphaFoldDB" id="A0A9Y2MRY7"/>
<dbReference type="EMBL" id="CP127294">
    <property type="protein sequence ID" value="WIX76016.1"/>
    <property type="molecule type" value="Genomic_DNA"/>
</dbReference>
<evidence type="ECO:0008006" key="3">
    <source>
        <dbReference type="Google" id="ProtNLM"/>
    </source>
</evidence>
<dbReference type="Proteomes" id="UP001236014">
    <property type="component" value="Chromosome"/>
</dbReference>
<name>A0A9Y2MRY7_9PSEU</name>
<dbReference type="RefSeq" id="WP_285966778.1">
    <property type="nucleotide sequence ID" value="NZ_CP127294.1"/>
</dbReference>
<gene>
    <name evidence="1" type="ORF">QRX50_31655</name>
</gene>
<reference evidence="1 2" key="1">
    <citation type="submission" date="2023-06" db="EMBL/GenBank/DDBJ databases">
        <authorList>
            <person name="Oyuntsetseg B."/>
            <person name="Kim S.B."/>
        </authorList>
    </citation>
    <scope>NUCLEOTIDE SEQUENCE [LARGE SCALE GENOMIC DNA]</scope>
    <source>
        <strain evidence="1 2">2-15</strain>
    </source>
</reference>
<sequence length="355" mass="38411">MAELGCGDHKAAIYDRCEGQKLVDLDDITALSWGRALDTYSSALVTVGRAGSCCDLLTNMRSWRHELVIWRNNRQVWSGPIVRPVFGAGETTIAARDRWAWLDFRAVRADMTLTGDLTDIAVKLIEHGLTHPDGDFDDETCILAFLEAIPSGVYGSRDFKALQSMVGAELRNLTRGPLNATFLGRRLVLFGPKPLSRTAMLQDKDFMDELTVVEDGLSAVTRAYVAGQTVTATAGGTDPYYGLLEQIYQDQTVTTQFDAQTLAQAQVDTNRWPPLVISVPDGVQLAPDAPVDIDELVPGTEVPVWSSATCREVNQNLVLTKLDVTVSPDQGERGAVTLAPGTALSEQLTGSGGVG</sequence>
<evidence type="ECO:0000313" key="1">
    <source>
        <dbReference type="EMBL" id="WIX76016.1"/>
    </source>
</evidence>
<accession>A0A9Y2MRY7</accession>
<organism evidence="1 2">
    <name type="scientific">Amycolatopsis carbonis</name>
    <dbReference type="NCBI Taxonomy" id="715471"/>
    <lineage>
        <taxon>Bacteria</taxon>
        <taxon>Bacillati</taxon>
        <taxon>Actinomycetota</taxon>
        <taxon>Actinomycetes</taxon>
        <taxon>Pseudonocardiales</taxon>
        <taxon>Pseudonocardiaceae</taxon>
        <taxon>Amycolatopsis</taxon>
    </lineage>
</organism>
<dbReference type="KEGG" id="acab:QRX50_31655"/>